<organism evidence="11">
    <name type="scientific">Cydia pomonella</name>
    <name type="common">Codling moth</name>
    <dbReference type="NCBI Taxonomy" id="82600"/>
    <lineage>
        <taxon>Eukaryota</taxon>
        <taxon>Metazoa</taxon>
        <taxon>Ecdysozoa</taxon>
        <taxon>Arthropoda</taxon>
        <taxon>Hexapoda</taxon>
        <taxon>Insecta</taxon>
        <taxon>Pterygota</taxon>
        <taxon>Neoptera</taxon>
        <taxon>Endopterygota</taxon>
        <taxon>Lepidoptera</taxon>
        <taxon>Glossata</taxon>
        <taxon>Ditrysia</taxon>
        <taxon>Tortricoidea</taxon>
        <taxon>Tortricidae</taxon>
        <taxon>Olethreutinae</taxon>
        <taxon>Grapholitini</taxon>
        <taxon>Cydia</taxon>
    </lineage>
</organism>
<protein>
    <recommendedName>
        <fullName evidence="10">Odorant receptor</fullName>
    </recommendedName>
</protein>
<comment type="similarity">
    <text evidence="10">Belongs to the insect chemoreceptor superfamily. Heteromeric odorant receptor channel (TC 1.A.69) family.</text>
</comment>
<feature type="transmembrane region" description="Helical" evidence="10">
    <location>
        <begin position="84"/>
        <end position="101"/>
    </location>
</feature>
<evidence type="ECO:0000313" key="11">
    <source>
        <dbReference type="EMBL" id="JAP38457.1"/>
    </source>
</evidence>
<keyword evidence="2" id="KW-1003">Cell membrane</keyword>
<evidence type="ECO:0000256" key="7">
    <source>
        <dbReference type="ARBA" id="ARBA00023136"/>
    </source>
</evidence>
<dbReference type="GO" id="GO:0007165">
    <property type="term" value="P:signal transduction"/>
    <property type="evidence" value="ECO:0007669"/>
    <property type="project" value="UniProtKB-KW"/>
</dbReference>
<dbReference type="AlphaFoldDB" id="A0A0V0J215"/>
<evidence type="ECO:0000256" key="1">
    <source>
        <dbReference type="ARBA" id="ARBA00004651"/>
    </source>
</evidence>
<dbReference type="EMBL" id="GDKB01000039">
    <property type="protein sequence ID" value="JAP38457.1"/>
    <property type="molecule type" value="Transcribed_RNA"/>
</dbReference>
<comment type="subcellular location">
    <subcellularLocation>
        <location evidence="1 10">Cell membrane</location>
        <topology evidence="1 10">Multi-pass membrane protein</topology>
    </subcellularLocation>
</comment>
<evidence type="ECO:0000256" key="8">
    <source>
        <dbReference type="ARBA" id="ARBA00023170"/>
    </source>
</evidence>
<dbReference type="GO" id="GO:0005886">
    <property type="term" value="C:plasma membrane"/>
    <property type="evidence" value="ECO:0007669"/>
    <property type="project" value="UniProtKB-SubCell"/>
</dbReference>
<feature type="transmembrane region" description="Helical" evidence="10">
    <location>
        <begin position="45"/>
        <end position="68"/>
    </location>
</feature>
<evidence type="ECO:0000256" key="9">
    <source>
        <dbReference type="ARBA" id="ARBA00023224"/>
    </source>
</evidence>
<evidence type="ECO:0000256" key="3">
    <source>
        <dbReference type="ARBA" id="ARBA00022606"/>
    </source>
</evidence>
<keyword evidence="8 10" id="KW-0675">Receptor</keyword>
<proteinExistence type="inferred from homology"/>
<dbReference type="InterPro" id="IPR004117">
    <property type="entry name" value="7tm6_olfct_rcpt"/>
</dbReference>
<gene>
    <name evidence="11" type="primary">OR</name>
</gene>
<evidence type="ECO:0000256" key="10">
    <source>
        <dbReference type="RuleBase" id="RU351113"/>
    </source>
</evidence>
<dbReference type="GO" id="GO:0004984">
    <property type="term" value="F:olfactory receptor activity"/>
    <property type="evidence" value="ECO:0007669"/>
    <property type="project" value="InterPro"/>
</dbReference>
<name>A0A0V0J215_CYDPO</name>
<sequence>MTTQTRDRALDLDYMRVIRLYLDTIAHWPNEKFGPKTMRTRILSIYHISILTMLVAVVAAEILALFFVRGRMPTHGFIDLGQDYLSILIGCVMIPRLTLILQEKYCSHIKTFVSKFHLLEHKHESGFAAKEYQKVNKICRIATMIILLECLLGQMMFNVVPLYVNIQAGLFTSRDNRPQNVTFVHSLNYYFIIDQYNDAIGYGIASFINAYVSYMCGVEFCGIDLLIYIMVFHILGHFNILVDKMRNFPRPVNFPDESQKYSERQYNEEALKVLKNLIQHDQLIKEFMNNTSKTFSITLCICLLFHQVSGCISLLEISPMTAEALTRYGPLILVLFNQLIQMSVIFELISSKSNKLSDEVYALPWELMDAKNRKTMLLFLVNVQRPRGLKAGGLVSVGVLTMAQIIKNSVSYFLMLRTLGNF</sequence>
<comment type="caution">
    <text evidence="10">Lacks conserved residue(s) required for the propagation of feature annotation.</text>
</comment>
<keyword evidence="6 10" id="KW-1133">Transmembrane helix</keyword>
<dbReference type="Pfam" id="PF02949">
    <property type="entry name" value="7tm_6"/>
    <property type="match status" value="1"/>
</dbReference>
<evidence type="ECO:0000256" key="5">
    <source>
        <dbReference type="ARBA" id="ARBA00022725"/>
    </source>
</evidence>
<feature type="transmembrane region" description="Helical" evidence="10">
    <location>
        <begin position="225"/>
        <end position="242"/>
    </location>
</feature>
<keyword evidence="5 10" id="KW-0552">Olfaction</keyword>
<keyword evidence="3 10" id="KW-0716">Sensory transduction</keyword>
<evidence type="ECO:0000256" key="6">
    <source>
        <dbReference type="ARBA" id="ARBA00022989"/>
    </source>
</evidence>
<feature type="transmembrane region" description="Helical" evidence="10">
    <location>
        <begin position="141"/>
        <end position="164"/>
    </location>
</feature>
<reference evidence="11" key="1">
    <citation type="journal article" date="2016" name="Sci. Rep.">
        <title>The chemosensory receptors of codling moth Cydia pomonella-expression in larvae and adults.</title>
        <authorList>
            <person name="Walker W.B.III."/>
            <person name="Gonzalez F."/>
            <person name="Garczynski S.F."/>
            <person name="Witzgall P."/>
        </authorList>
    </citation>
    <scope>NUCLEOTIDE SEQUENCE</scope>
</reference>
<keyword evidence="4 10" id="KW-0812">Transmembrane</keyword>
<feature type="transmembrane region" description="Helical" evidence="10">
    <location>
        <begin position="295"/>
        <end position="315"/>
    </location>
</feature>
<evidence type="ECO:0000256" key="2">
    <source>
        <dbReference type="ARBA" id="ARBA00022475"/>
    </source>
</evidence>
<dbReference type="PANTHER" id="PTHR21137">
    <property type="entry name" value="ODORANT RECEPTOR"/>
    <property type="match status" value="1"/>
</dbReference>
<keyword evidence="7 10" id="KW-0472">Membrane</keyword>
<keyword evidence="9 10" id="KW-0807">Transducer</keyword>
<dbReference type="PANTHER" id="PTHR21137:SF35">
    <property type="entry name" value="ODORANT RECEPTOR 19A-RELATED"/>
    <property type="match status" value="1"/>
</dbReference>
<evidence type="ECO:0000256" key="4">
    <source>
        <dbReference type="ARBA" id="ARBA00022692"/>
    </source>
</evidence>
<accession>A0A0V0J215</accession>
<dbReference type="GO" id="GO:0005549">
    <property type="term" value="F:odorant binding"/>
    <property type="evidence" value="ECO:0007669"/>
    <property type="project" value="InterPro"/>
</dbReference>
<feature type="transmembrane region" description="Helical" evidence="10">
    <location>
        <begin position="327"/>
        <end position="349"/>
    </location>
</feature>